<feature type="domain" description="Multidrug resistance protein MdtA-like barrel-sandwich hybrid" evidence="3">
    <location>
        <begin position="64"/>
        <end position="194"/>
    </location>
</feature>
<dbReference type="Pfam" id="PF25917">
    <property type="entry name" value="BSH_RND"/>
    <property type="match status" value="1"/>
</dbReference>
<dbReference type="SUPFAM" id="SSF111369">
    <property type="entry name" value="HlyD-like secretion proteins"/>
    <property type="match status" value="1"/>
</dbReference>
<comment type="similarity">
    <text evidence="1">Belongs to the membrane fusion protein (MFP) (TC 8.A.1) family.</text>
</comment>
<name>A0A4Q1JP83_9BACT</name>
<dbReference type="OrthoDB" id="9806939at2"/>
<dbReference type="GO" id="GO:1990281">
    <property type="term" value="C:efflux pump complex"/>
    <property type="evidence" value="ECO:0007669"/>
    <property type="project" value="TreeGrafter"/>
</dbReference>
<dbReference type="EMBL" id="SAXA01000004">
    <property type="protein sequence ID" value="RXQ95931.1"/>
    <property type="molecule type" value="Genomic_DNA"/>
</dbReference>
<dbReference type="Proteomes" id="UP000289703">
    <property type="component" value="Unassembled WGS sequence"/>
</dbReference>
<dbReference type="PROSITE" id="PS51257">
    <property type="entry name" value="PROKAR_LIPOPROTEIN"/>
    <property type="match status" value="1"/>
</dbReference>
<accession>A0A4Q1JP83</accession>
<evidence type="ECO:0000256" key="1">
    <source>
        <dbReference type="ARBA" id="ARBA00009477"/>
    </source>
</evidence>
<dbReference type="Gene3D" id="2.40.30.170">
    <property type="match status" value="1"/>
</dbReference>
<dbReference type="NCBIfam" id="TIGR01730">
    <property type="entry name" value="RND_mfp"/>
    <property type="match status" value="1"/>
</dbReference>
<dbReference type="Pfam" id="PF25954">
    <property type="entry name" value="Beta-barrel_RND_2"/>
    <property type="match status" value="1"/>
</dbReference>
<dbReference type="RefSeq" id="WP_129253825.1">
    <property type="nucleotide sequence ID" value="NZ_SAXA01000004.1"/>
</dbReference>
<sequence>MNTRYYLSVIIALGFLVSCSSEPVKKKTEGFDLTVEVAKAKTIKQPELLSFTGRLEAATYSRLSTRIMGQVEKVYVKLGEQVKQGQLLLQIRNTDILAKKKQAEANVRVAETLLADAEKNLERYQSLFDKKSASKKELEGMQIQKQVAESKLQATKGMLVEIEETLKYANVRAPYNGRVTKHFVKAGDLASPGMPLISIEKKGEYEVVAQVPESEISQLQVGDYVEVELSAQDNRRIQARVSEINPSALDSGNQYEMKLQLDDLKDTKFKLYSGMFAKVLICMGEKDRILIPKSVLIERGQLVGVYTLSQSGTALLRWIRVGKTYGSSIEVLSGLSSGEQYVVSYEGKIWDGAKLKVNNTK</sequence>
<evidence type="ECO:0000256" key="2">
    <source>
        <dbReference type="SAM" id="Coils"/>
    </source>
</evidence>
<dbReference type="InterPro" id="IPR058625">
    <property type="entry name" value="MdtA-like_BSH"/>
</dbReference>
<reference evidence="5 6" key="1">
    <citation type="submission" date="2019-01" db="EMBL/GenBank/DDBJ databases">
        <title>Ancylomarina salipaludis sp. nov., isolated from a salt marsh.</title>
        <authorList>
            <person name="Yoon J.-H."/>
        </authorList>
    </citation>
    <scope>NUCLEOTIDE SEQUENCE [LARGE SCALE GENOMIC DNA]</scope>
    <source>
        <strain evidence="5 6">SHSM-M15</strain>
    </source>
</reference>
<keyword evidence="6" id="KW-1185">Reference proteome</keyword>
<proteinExistence type="inferred from homology"/>
<dbReference type="AlphaFoldDB" id="A0A4Q1JP83"/>
<evidence type="ECO:0000259" key="3">
    <source>
        <dbReference type="Pfam" id="PF25917"/>
    </source>
</evidence>
<dbReference type="Gene3D" id="2.40.420.20">
    <property type="match status" value="1"/>
</dbReference>
<organism evidence="5 6">
    <name type="scientific">Ancylomarina salipaludis</name>
    <dbReference type="NCBI Taxonomy" id="2501299"/>
    <lineage>
        <taxon>Bacteria</taxon>
        <taxon>Pseudomonadati</taxon>
        <taxon>Bacteroidota</taxon>
        <taxon>Bacteroidia</taxon>
        <taxon>Marinilabiliales</taxon>
        <taxon>Marinifilaceae</taxon>
        <taxon>Ancylomarina</taxon>
    </lineage>
</organism>
<dbReference type="GO" id="GO:0015562">
    <property type="term" value="F:efflux transmembrane transporter activity"/>
    <property type="evidence" value="ECO:0007669"/>
    <property type="project" value="TreeGrafter"/>
</dbReference>
<dbReference type="Gene3D" id="1.10.287.470">
    <property type="entry name" value="Helix hairpin bin"/>
    <property type="match status" value="1"/>
</dbReference>
<comment type="caution">
    <text evidence="5">The sequence shown here is derived from an EMBL/GenBank/DDBJ whole genome shotgun (WGS) entry which is preliminary data.</text>
</comment>
<protein>
    <submittedName>
        <fullName evidence="5">Efflux RND transporter periplasmic adaptor subunit</fullName>
    </submittedName>
</protein>
<dbReference type="Gene3D" id="2.40.50.100">
    <property type="match status" value="1"/>
</dbReference>
<evidence type="ECO:0000259" key="4">
    <source>
        <dbReference type="Pfam" id="PF25954"/>
    </source>
</evidence>
<dbReference type="InterPro" id="IPR058792">
    <property type="entry name" value="Beta-barrel_RND_2"/>
</dbReference>
<keyword evidence="2" id="KW-0175">Coiled coil</keyword>
<evidence type="ECO:0000313" key="6">
    <source>
        <dbReference type="Proteomes" id="UP000289703"/>
    </source>
</evidence>
<evidence type="ECO:0000313" key="5">
    <source>
        <dbReference type="EMBL" id="RXQ95931.1"/>
    </source>
</evidence>
<dbReference type="PANTHER" id="PTHR30469">
    <property type="entry name" value="MULTIDRUG RESISTANCE PROTEIN MDTA"/>
    <property type="match status" value="1"/>
</dbReference>
<feature type="domain" description="CusB-like beta-barrel" evidence="4">
    <location>
        <begin position="207"/>
        <end position="279"/>
    </location>
</feature>
<gene>
    <name evidence="5" type="ORF">EO244_06415</name>
</gene>
<dbReference type="PANTHER" id="PTHR30469:SF15">
    <property type="entry name" value="HLYD FAMILY OF SECRETION PROTEINS"/>
    <property type="match status" value="1"/>
</dbReference>
<dbReference type="InterPro" id="IPR006143">
    <property type="entry name" value="RND_pump_MFP"/>
</dbReference>
<feature type="coiled-coil region" evidence="2">
    <location>
        <begin position="100"/>
        <end position="134"/>
    </location>
</feature>